<feature type="coiled-coil region" evidence="1">
    <location>
        <begin position="105"/>
        <end position="178"/>
    </location>
</feature>
<keyword evidence="1" id="KW-0175">Coiled coil</keyword>
<organism evidence="2 3">
    <name type="scientific">Paenibacillus alvei</name>
    <name type="common">Bacillus alvei</name>
    <dbReference type="NCBI Taxonomy" id="44250"/>
    <lineage>
        <taxon>Bacteria</taxon>
        <taxon>Bacillati</taxon>
        <taxon>Bacillota</taxon>
        <taxon>Bacilli</taxon>
        <taxon>Bacillales</taxon>
        <taxon>Paenibacillaceae</taxon>
        <taxon>Paenibacillus</taxon>
    </lineage>
</organism>
<protein>
    <submittedName>
        <fullName evidence="2">DUF3102 domain-containing protein</fullName>
    </submittedName>
</protein>
<proteinExistence type="predicted"/>
<evidence type="ECO:0000256" key="1">
    <source>
        <dbReference type="SAM" id="Coils"/>
    </source>
</evidence>
<name>A0AAP7A3G9_PAEAL</name>
<dbReference type="Proteomes" id="UP000552038">
    <property type="component" value="Unassembled WGS sequence"/>
</dbReference>
<dbReference type="InterPro" id="IPR021451">
    <property type="entry name" value="DUF3102"/>
</dbReference>
<dbReference type="AlphaFoldDB" id="A0AAP7A3G9"/>
<evidence type="ECO:0000313" key="2">
    <source>
        <dbReference type="EMBL" id="NOJ73904.1"/>
    </source>
</evidence>
<accession>A0AAP7A3G9</accession>
<gene>
    <name evidence="2" type="ORF">HMI46_25660</name>
</gene>
<comment type="caution">
    <text evidence="2">The sequence shown here is derived from an EMBL/GenBank/DDBJ whole genome shotgun (WGS) entry which is preliminary data.</text>
</comment>
<dbReference type="EMBL" id="JABFOR010000062">
    <property type="protein sequence ID" value="NOJ73904.1"/>
    <property type="molecule type" value="Genomic_DNA"/>
</dbReference>
<dbReference type="Pfam" id="PF11300">
    <property type="entry name" value="DUF3102"/>
    <property type="match status" value="1"/>
</dbReference>
<reference evidence="2 3" key="1">
    <citation type="submission" date="2020-05" db="EMBL/GenBank/DDBJ databases">
        <title>Whole genome sequencing and identification of novel metabolites from Paenibacillus alvei strain JR949.</title>
        <authorList>
            <person name="Rajendhran J."/>
            <person name="Sree Pranav P."/>
            <person name="Mahalakshmi B."/>
            <person name="Karthikeyan R."/>
        </authorList>
    </citation>
    <scope>NUCLEOTIDE SEQUENCE [LARGE SCALE GENOMIC DNA]</scope>
    <source>
        <strain evidence="2 3">JR949</strain>
    </source>
</reference>
<evidence type="ECO:0000313" key="3">
    <source>
        <dbReference type="Proteomes" id="UP000552038"/>
    </source>
</evidence>
<sequence>MTQVSRSVDIIAAEIRSIDAQAREMVLRSAIEIGKRLQEVKELVPHGEWGSWLKENVEYSQSTANNFMRLADEYGSNSQALGNMSYTKALALLGVPTEEREQFAAENEDKSARELQQVIKEKKQLEKQLKAAEKERAALQKLNEQLEEAQADFDEEQEQRLKAEIQESRERIKQLEGELKAKPIDVAVVEKIPESVERELEELRKKAAHPSNDSAVKFKYQFESLVGCFKDILSTLSEMQGDTELHEKYKGAVRTTINKMTERL</sequence>
<dbReference type="RefSeq" id="WP_171419712.1">
    <property type="nucleotide sequence ID" value="NZ_JABFOR010000062.1"/>
</dbReference>